<accession>A0ABZ1T3Y1</accession>
<feature type="region of interest" description="Disordered" evidence="1">
    <location>
        <begin position="1"/>
        <end position="27"/>
    </location>
</feature>
<organism evidence="2 4">
    <name type="scientific">Streptomyces virginiae</name>
    <name type="common">Streptomyces cinnamonensis</name>
    <dbReference type="NCBI Taxonomy" id="1961"/>
    <lineage>
        <taxon>Bacteria</taxon>
        <taxon>Bacillati</taxon>
        <taxon>Actinomycetota</taxon>
        <taxon>Actinomycetes</taxon>
        <taxon>Kitasatosporales</taxon>
        <taxon>Streptomycetaceae</taxon>
        <taxon>Streptomyces</taxon>
    </lineage>
</organism>
<name>A0ABZ1T3Y1_STRVG</name>
<keyword evidence="4" id="KW-1185">Reference proteome</keyword>
<dbReference type="Proteomes" id="UP001432039">
    <property type="component" value="Chromosome"/>
</dbReference>
<sequence>MQHLGESDSTHTVARDLNRPTVDSSWLQTTGTALVGRLVDVALASLTTPLGAAGTSGPGSPRPPPVPARPPPPLHGR</sequence>
<feature type="compositionally biased region" description="Pro residues" evidence="1">
    <location>
        <begin position="60"/>
        <end position="77"/>
    </location>
</feature>
<evidence type="ECO:0000313" key="3">
    <source>
        <dbReference type="EMBL" id="WUQ17529.1"/>
    </source>
</evidence>
<feature type="region of interest" description="Disordered" evidence="1">
    <location>
        <begin position="49"/>
        <end position="77"/>
    </location>
</feature>
<evidence type="ECO:0000313" key="4">
    <source>
        <dbReference type="Proteomes" id="UP001432039"/>
    </source>
</evidence>
<evidence type="ECO:0000313" key="2">
    <source>
        <dbReference type="EMBL" id="WUQ10078.1"/>
    </source>
</evidence>
<reference evidence="2" key="1">
    <citation type="submission" date="2022-10" db="EMBL/GenBank/DDBJ databases">
        <title>The complete genomes of actinobacterial strains from the NBC collection.</title>
        <authorList>
            <person name="Joergensen T.S."/>
            <person name="Alvarez Arevalo M."/>
            <person name="Sterndorff E.B."/>
            <person name="Faurdal D."/>
            <person name="Vuksanovic O."/>
            <person name="Mourched A.-S."/>
            <person name="Charusanti P."/>
            <person name="Shaw S."/>
            <person name="Blin K."/>
            <person name="Weber T."/>
        </authorList>
    </citation>
    <scope>NUCLEOTIDE SEQUENCE</scope>
    <source>
        <strain evidence="2">NBC_00248</strain>
    </source>
</reference>
<feature type="compositionally biased region" description="Basic and acidic residues" evidence="1">
    <location>
        <begin position="1"/>
        <end position="18"/>
    </location>
</feature>
<dbReference type="EMBL" id="CP108090">
    <property type="protein sequence ID" value="WUQ17529.1"/>
    <property type="molecule type" value="Genomic_DNA"/>
</dbReference>
<dbReference type="EMBL" id="CP108090">
    <property type="protein sequence ID" value="WUQ10078.1"/>
    <property type="molecule type" value="Genomic_DNA"/>
</dbReference>
<dbReference type="RefSeq" id="WP_328959644.1">
    <property type="nucleotide sequence ID" value="NZ_CP108090.1"/>
</dbReference>
<protein>
    <submittedName>
        <fullName evidence="2">Uncharacterized protein</fullName>
    </submittedName>
</protein>
<proteinExistence type="predicted"/>
<evidence type="ECO:0000256" key="1">
    <source>
        <dbReference type="SAM" id="MobiDB-lite"/>
    </source>
</evidence>
<feature type="compositionally biased region" description="Low complexity" evidence="1">
    <location>
        <begin position="49"/>
        <end position="59"/>
    </location>
</feature>
<gene>
    <name evidence="2" type="ORF">OG517_00615</name>
    <name evidence="3" type="ORF">OG517_42555</name>
</gene>